<evidence type="ECO:0000256" key="2">
    <source>
        <dbReference type="SAM" id="SignalP"/>
    </source>
</evidence>
<protein>
    <submittedName>
        <fullName evidence="4">Aste57867_15068 protein</fullName>
    </submittedName>
</protein>
<reference evidence="4 5" key="1">
    <citation type="submission" date="2019-03" db="EMBL/GenBank/DDBJ databases">
        <authorList>
            <person name="Gaulin E."/>
            <person name="Dumas B."/>
        </authorList>
    </citation>
    <scope>NUCLEOTIDE SEQUENCE [LARGE SCALE GENOMIC DNA]</scope>
    <source>
        <strain evidence="4">CBS 568.67</strain>
    </source>
</reference>
<evidence type="ECO:0000313" key="4">
    <source>
        <dbReference type="EMBL" id="VFT91881.1"/>
    </source>
</evidence>
<dbReference type="AlphaFoldDB" id="A0A485L350"/>
<dbReference type="EMBL" id="VJMH01005619">
    <property type="protein sequence ID" value="KAF0694009.1"/>
    <property type="molecule type" value="Genomic_DNA"/>
</dbReference>
<proteinExistence type="predicted"/>
<dbReference type="Proteomes" id="UP000332933">
    <property type="component" value="Unassembled WGS sequence"/>
</dbReference>
<reference evidence="3" key="2">
    <citation type="submission" date="2019-06" db="EMBL/GenBank/DDBJ databases">
        <title>Genomics analysis of Aphanomyces spp. identifies a new class of oomycete effector associated with host adaptation.</title>
        <authorList>
            <person name="Gaulin E."/>
        </authorList>
    </citation>
    <scope>NUCLEOTIDE SEQUENCE</scope>
    <source>
        <strain evidence="3">CBS 578.67</strain>
    </source>
</reference>
<dbReference type="OrthoDB" id="61829at2759"/>
<organism evidence="4 5">
    <name type="scientific">Aphanomyces stellatus</name>
    <dbReference type="NCBI Taxonomy" id="120398"/>
    <lineage>
        <taxon>Eukaryota</taxon>
        <taxon>Sar</taxon>
        <taxon>Stramenopiles</taxon>
        <taxon>Oomycota</taxon>
        <taxon>Saprolegniomycetes</taxon>
        <taxon>Saprolegniales</taxon>
        <taxon>Verrucalvaceae</taxon>
        <taxon>Aphanomyces</taxon>
    </lineage>
</organism>
<feature type="chain" id="PRO_5036116320" evidence="2">
    <location>
        <begin position="31"/>
        <end position="747"/>
    </location>
</feature>
<evidence type="ECO:0000313" key="5">
    <source>
        <dbReference type="Proteomes" id="UP000332933"/>
    </source>
</evidence>
<evidence type="ECO:0000256" key="1">
    <source>
        <dbReference type="SAM" id="MobiDB-lite"/>
    </source>
</evidence>
<feature type="signal peptide" evidence="2">
    <location>
        <begin position="1"/>
        <end position="30"/>
    </location>
</feature>
<keyword evidence="5" id="KW-1185">Reference proteome</keyword>
<gene>
    <name evidence="4" type="primary">Aste57867_15068</name>
    <name evidence="3" type="ORF">As57867_015012</name>
    <name evidence="4" type="ORF">ASTE57867_15068</name>
</gene>
<dbReference type="EMBL" id="CAADRA010005640">
    <property type="protein sequence ID" value="VFT91881.1"/>
    <property type="molecule type" value="Genomic_DNA"/>
</dbReference>
<name>A0A485L350_9STRA</name>
<evidence type="ECO:0000313" key="3">
    <source>
        <dbReference type="EMBL" id="KAF0694009.1"/>
    </source>
</evidence>
<dbReference type="Gene3D" id="3.50.4.10">
    <property type="entry name" value="Hepatocyte Growth Factor"/>
    <property type="match status" value="1"/>
</dbReference>
<accession>A0A485L350</accession>
<keyword evidence="2" id="KW-0732">Signal</keyword>
<feature type="region of interest" description="Disordered" evidence="1">
    <location>
        <begin position="105"/>
        <end position="124"/>
    </location>
</feature>
<sequence>MLQQRRRSWRSCSLTHMLLFLSTYLSTAAAEWGPIQDSVYYIGNDIAVSHPHTDIDSCQHACLGTPGCVVVVWIPHADGTCLLKSHPGVAAPMANAKAVALLHRPSPMQPSSTRTAPAPSWPRSSSMTVQAASFGQMTYHYVPRAMWVNTIPPRYFTHALNRTEDVFRTEYLNHPKDDLLTPFVTVESVGECADVARTNRRTFFTYINRTQACVAHVFGGTPSRVTVASSSSMSIQTLPLPVGTVVASYHATTTASCHDDCVHDRLCVMSSVIKSNCTLMAPLGAPTDDVYAGWVVDPVTVYERDGLNIATTAATTLASGHIDVIDRIPNVTSVGDCCAHLVRHDQQFFVYDASNQACTLLTIQSAAETSEVTSYLAIAESLVEPRPLPRLLLPVDPTRLQDLPSDTTQAACQRACQPTLHQCFGSVFDAADHSCRLYLAASSSSIDVPSHANHTFGWLALSALPMSIDDAAVDTVHVFGTAHQDDHELFMSADVVAALQSPTTKVVFIYITAGDAAETNGWWEARELGTLAATKKMIHAAGRFDSMQARTKVVVSNKTITKVVLGNAVHYFMRIGEDRLMDLFMGVPHIHASAVDNPLDLYTTLIEIEGVVTALMELEVAASRPPTIRLGASEFKNFRPGDEQVDHQLHMWTGNLMANVVARHPLWSACVDQTYYFGYQRWLDLVNMEEHARLLQRSAWLRLSNAINGVYKACYPVWFDHAQHLGRQYVARHEPRQRPCNDKIDEA</sequence>